<dbReference type="EMBL" id="JAPVEA010000008">
    <property type="protein sequence ID" value="KAJ5439196.1"/>
    <property type="molecule type" value="Genomic_DNA"/>
</dbReference>
<dbReference type="Gene3D" id="1.10.1040.10">
    <property type="entry name" value="N-(1-d-carboxylethyl)-l-norvaline Dehydrogenase, domain 2"/>
    <property type="match status" value="1"/>
</dbReference>
<dbReference type="AlphaFoldDB" id="A0AAD6FZU2"/>
<sequence length="365" mass="38379">MRAITVGIISIGDMGLGIAKLLQAHDYRVVTLSEGRSNHTLSRIHAANIEPLPSDQALVAQADYILSIVPPRNALATAQRIAAACTHSETARQRAAIDDVNGHPHRSPLYFLELNATPPRLAGELADLFVEDESATSTPFVRCHFLDGGIIGGPPVLTPAPVPAPASTSASASASASVTADADRPRGTWKRPSVVLSGPVVDNLPPSFAPLASALNAKIVSPRIGAASTLKLTFAALTKGLTALSILSFSTAQREALLPELLAHLDEYSPATAALARGGVIAMSPKAYRWEEEMRGIGEALETQGGWEGVGMDVYGGFAEVYRVVAEDTVLGMERVGARERGTSVEDAAVLLADRGRESREGPRS</sequence>
<keyword evidence="5" id="KW-1185">Reference proteome</keyword>
<organism evidence="4 5">
    <name type="scientific">Penicillium daleae</name>
    <dbReference type="NCBI Taxonomy" id="63821"/>
    <lineage>
        <taxon>Eukaryota</taxon>
        <taxon>Fungi</taxon>
        <taxon>Dikarya</taxon>
        <taxon>Ascomycota</taxon>
        <taxon>Pezizomycotina</taxon>
        <taxon>Eurotiomycetes</taxon>
        <taxon>Eurotiomycetidae</taxon>
        <taxon>Eurotiales</taxon>
        <taxon>Aspergillaceae</taxon>
        <taxon>Penicillium</taxon>
    </lineage>
</organism>
<dbReference type="InterPro" id="IPR028939">
    <property type="entry name" value="P5C_Rdtase_cat_N"/>
</dbReference>
<dbReference type="InterPro" id="IPR013328">
    <property type="entry name" value="6PGD_dom2"/>
</dbReference>
<dbReference type="RefSeq" id="XP_056762425.1">
    <property type="nucleotide sequence ID" value="XM_056913576.1"/>
</dbReference>
<dbReference type="Gene3D" id="3.40.50.720">
    <property type="entry name" value="NAD(P)-binding Rossmann-like Domain"/>
    <property type="match status" value="1"/>
</dbReference>
<evidence type="ECO:0000313" key="5">
    <source>
        <dbReference type="Proteomes" id="UP001213681"/>
    </source>
</evidence>
<dbReference type="SUPFAM" id="SSF51735">
    <property type="entry name" value="NAD(P)-binding Rossmann-fold domains"/>
    <property type="match status" value="1"/>
</dbReference>
<comment type="caution">
    <text evidence="4">The sequence shown here is derived from an EMBL/GenBank/DDBJ whole genome shotgun (WGS) entry which is preliminary data.</text>
</comment>
<reference evidence="4" key="1">
    <citation type="submission" date="2022-12" db="EMBL/GenBank/DDBJ databases">
        <authorList>
            <person name="Petersen C."/>
        </authorList>
    </citation>
    <scope>NUCLEOTIDE SEQUENCE</scope>
    <source>
        <strain evidence="4">IBT 16125</strain>
    </source>
</reference>
<feature type="region of interest" description="Disordered" evidence="1">
    <location>
        <begin position="161"/>
        <end position="190"/>
    </location>
</feature>
<accession>A0AAD6FZU2</accession>
<feature type="compositionally biased region" description="Low complexity" evidence="1">
    <location>
        <begin position="165"/>
        <end position="180"/>
    </location>
</feature>
<evidence type="ECO:0000259" key="3">
    <source>
        <dbReference type="Pfam" id="PF09130"/>
    </source>
</evidence>
<evidence type="ECO:0000313" key="4">
    <source>
        <dbReference type="EMBL" id="KAJ5439196.1"/>
    </source>
</evidence>
<dbReference type="Pfam" id="PF09130">
    <property type="entry name" value="DUF1932"/>
    <property type="match status" value="1"/>
</dbReference>
<feature type="domain" description="Pyrroline-5-carboxylate reductase catalytic N-terminal" evidence="2">
    <location>
        <begin position="5"/>
        <end position="81"/>
    </location>
</feature>
<feature type="domain" description="Phosphogluconate dehydrogenase NAD-binding putative C-terminal" evidence="3">
    <location>
        <begin position="252"/>
        <end position="324"/>
    </location>
</feature>
<reference evidence="4" key="2">
    <citation type="journal article" date="2023" name="IMA Fungus">
        <title>Comparative genomic study of the Penicillium genus elucidates a diverse pangenome and 15 lateral gene transfer events.</title>
        <authorList>
            <person name="Petersen C."/>
            <person name="Sorensen T."/>
            <person name="Nielsen M.R."/>
            <person name="Sondergaard T.E."/>
            <person name="Sorensen J.L."/>
            <person name="Fitzpatrick D.A."/>
            <person name="Frisvad J.C."/>
            <person name="Nielsen K.L."/>
        </authorList>
    </citation>
    <scope>NUCLEOTIDE SEQUENCE</scope>
    <source>
        <strain evidence="4">IBT 16125</strain>
    </source>
</reference>
<name>A0AAD6FZU2_9EURO</name>
<evidence type="ECO:0000256" key="1">
    <source>
        <dbReference type="SAM" id="MobiDB-lite"/>
    </source>
</evidence>
<dbReference type="Proteomes" id="UP001213681">
    <property type="component" value="Unassembled WGS sequence"/>
</dbReference>
<protein>
    <submittedName>
        <fullName evidence="4">Dehydrogenasemultihelical</fullName>
    </submittedName>
</protein>
<evidence type="ECO:0000259" key="2">
    <source>
        <dbReference type="Pfam" id="PF03807"/>
    </source>
</evidence>
<dbReference type="Pfam" id="PF03807">
    <property type="entry name" value="F420_oxidored"/>
    <property type="match status" value="1"/>
</dbReference>
<dbReference type="SUPFAM" id="SSF48179">
    <property type="entry name" value="6-phosphogluconate dehydrogenase C-terminal domain-like"/>
    <property type="match status" value="1"/>
</dbReference>
<dbReference type="GeneID" id="81603819"/>
<proteinExistence type="predicted"/>
<dbReference type="InterPro" id="IPR036291">
    <property type="entry name" value="NAD(P)-bd_dom_sf"/>
</dbReference>
<gene>
    <name evidence="4" type="ORF">N7458_010194</name>
</gene>
<dbReference type="InterPro" id="IPR008927">
    <property type="entry name" value="6-PGluconate_DH-like_C_sf"/>
</dbReference>
<dbReference type="InterPro" id="IPR015814">
    <property type="entry name" value="Pgluconate_DH_NAD-bd_C"/>
</dbReference>